<dbReference type="InterPro" id="IPR003439">
    <property type="entry name" value="ABC_transporter-like_ATP-bd"/>
</dbReference>
<dbReference type="RefSeq" id="WP_094797919.1">
    <property type="nucleotide sequence ID" value="NZ_NEVP01000001.1"/>
</dbReference>
<protein>
    <submittedName>
        <fullName evidence="7">ABC transporter</fullName>
    </submittedName>
</protein>
<organism evidence="7 8">
    <name type="scientific">Bordetella genomosp. 5</name>
    <dbReference type="NCBI Taxonomy" id="1395608"/>
    <lineage>
        <taxon>Bacteria</taxon>
        <taxon>Pseudomonadati</taxon>
        <taxon>Pseudomonadota</taxon>
        <taxon>Betaproteobacteria</taxon>
        <taxon>Burkholderiales</taxon>
        <taxon>Alcaligenaceae</taxon>
        <taxon>Bordetella</taxon>
    </lineage>
</organism>
<evidence type="ECO:0000259" key="6">
    <source>
        <dbReference type="PROSITE" id="PS50893"/>
    </source>
</evidence>
<evidence type="ECO:0000256" key="2">
    <source>
        <dbReference type="ARBA" id="ARBA00022448"/>
    </source>
</evidence>
<evidence type="ECO:0000256" key="1">
    <source>
        <dbReference type="ARBA" id="ARBA00005417"/>
    </source>
</evidence>
<dbReference type="PANTHER" id="PTHR42734">
    <property type="entry name" value="METAL TRANSPORT SYSTEM ATP-BINDING PROTEIN TM_0124-RELATED"/>
    <property type="match status" value="1"/>
</dbReference>
<dbReference type="Pfam" id="PF00005">
    <property type="entry name" value="ABC_tran"/>
    <property type="match status" value="1"/>
</dbReference>
<comment type="similarity">
    <text evidence="1">Belongs to the ABC transporter superfamily.</text>
</comment>
<reference evidence="7 8" key="1">
    <citation type="submission" date="2017-05" db="EMBL/GenBank/DDBJ databases">
        <title>Complete and WGS of Bordetella genogroups.</title>
        <authorList>
            <person name="Spilker T."/>
            <person name="LiPuma J."/>
        </authorList>
    </citation>
    <scope>NUCLEOTIDE SEQUENCE [LARGE SCALE GENOMIC DNA]</scope>
    <source>
        <strain evidence="7 8">AU10456</strain>
    </source>
</reference>
<keyword evidence="5" id="KW-0067">ATP-binding</keyword>
<dbReference type="GO" id="GO:0005524">
    <property type="term" value="F:ATP binding"/>
    <property type="evidence" value="ECO:0007669"/>
    <property type="project" value="UniProtKB-KW"/>
</dbReference>
<keyword evidence="8" id="KW-1185">Reference proteome</keyword>
<dbReference type="OrthoDB" id="9806726at2"/>
<evidence type="ECO:0000313" key="7">
    <source>
        <dbReference type="EMBL" id="OZI54855.1"/>
    </source>
</evidence>
<dbReference type="InterPro" id="IPR050153">
    <property type="entry name" value="Metal_Ion_Import_ABC"/>
</dbReference>
<name>A0A261TZP4_9BORD</name>
<dbReference type="InterPro" id="IPR003593">
    <property type="entry name" value="AAA+_ATPase"/>
</dbReference>
<gene>
    <name evidence="7" type="ORF">CAL25_00060</name>
</gene>
<keyword evidence="4" id="KW-0547">Nucleotide-binding</keyword>
<dbReference type="GO" id="GO:0016887">
    <property type="term" value="F:ATP hydrolysis activity"/>
    <property type="evidence" value="ECO:0007669"/>
    <property type="project" value="InterPro"/>
</dbReference>
<dbReference type="EMBL" id="NEVP01000001">
    <property type="protein sequence ID" value="OZI54855.1"/>
    <property type="molecule type" value="Genomic_DNA"/>
</dbReference>
<dbReference type="AlphaFoldDB" id="A0A261TZP4"/>
<dbReference type="SMART" id="SM00382">
    <property type="entry name" value="AAA"/>
    <property type="match status" value="1"/>
</dbReference>
<proteinExistence type="inferred from homology"/>
<evidence type="ECO:0000256" key="4">
    <source>
        <dbReference type="ARBA" id="ARBA00022741"/>
    </source>
</evidence>
<dbReference type="Gene3D" id="3.40.50.300">
    <property type="entry name" value="P-loop containing nucleotide triphosphate hydrolases"/>
    <property type="match status" value="1"/>
</dbReference>
<dbReference type="SUPFAM" id="SSF52540">
    <property type="entry name" value="P-loop containing nucleoside triphosphate hydrolases"/>
    <property type="match status" value="1"/>
</dbReference>
<keyword evidence="2" id="KW-0813">Transport</keyword>
<dbReference type="CDD" id="cd03235">
    <property type="entry name" value="ABC_Metallic_Cations"/>
    <property type="match status" value="1"/>
</dbReference>
<dbReference type="InterPro" id="IPR027417">
    <property type="entry name" value="P-loop_NTPase"/>
</dbReference>
<comment type="caution">
    <text evidence="7">The sequence shown here is derived from an EMBL/GenBank/DDBJ whole genome shotgun (WGS) entry which is preliminary data.</text>
</comment>
<evidence type="ECO:0000256" key="3">
    <source>
        <dbReference type="ARBA" id="ARBA00022475"/>
    </source>
</evidence>
<sequence length="233" mass="24927">MTTADALLTLDRADFGWAGEAVVRGVSGGFTRGSMTAVLGPNGVGKSTLMKGLAGALAPLSGSLDRPAARAVAQAWLPQRAELDLGFPIDVHELVAMGAWCRTGAWRGMDATERRRVAEALQRTGIESLAGRRLDTLSGGQLQRALFARLLVQDAQLLLLDEPFAAVDRETVHSLCGLLRELHVEGRTVIAVLHDRAVARRYFDQTLLLGREDGVGRVQAWAPTVVALDAEAP</sequence>
<dbReference type="Proteomes" id="UP000216913">
    <property type="component" value="Unassembled WGS sequence"/>
</dbReference>
<keyword evidence="3" id="KW-1003">Cell membrane</keyword>
<dbReference type="PANTHER" id="PTHR42734:SF5">
    <property type="entry name" value="IRON TRANSPORT SYSTEM ATP-BINDING PROTEIN HI_0361-RELATED"/>
    <property type="match status" value="1"/>
</dbReference>
<dbReference type="PROSITE" id="PS00211">
    <property type="entry name" value="ABC_TRANSPORTER_1"/>
    <property type="match status" value="1"/>
</dbReference>
<evidence type="ECO:0000256" key="5">
    <source>
        <dbReference type="ARBA" id="ARBA00022840"/>
    </source>
</evidence>
<accession>A0A261TZP4</accession>
<evidence type="ECO:0000313" key="8">
    <source>
        <dbReference type="Proteomes" id="UP000216913"/>
    </source>
</evidence>
<feature type="domain" description="ABC transporter" evidence="6">
    <location>
        <begin position="8"/>
        <end position="228"/>
    </location>
</feature>
<keyword evidence="3" id="KW-0472">Membrane</keyword>
<dbReference type="PROSITE" id="PS50893">
    <property type="entry name" value="ABC_TRANSPORTER_2"/>
    <property type="match status" value="1"/>
</dbReference>
<dbReference type="InterPro" id="IPR017871">
    <property type="entry name" value="ABC_transporter-like_CS"/>
</dbReference>